<organism evidence="2 3">
    <name type="scientific">Sphingomonas ursincola</name>
    <dbReference type="NCBI Taxonomy" id="56361"/>
    <lineage>
        <taxon>Bacteria</taxon>
        <taxon>Pseudomonadati</taxon>
        <taxon>Pseudomonadota</taxon>
        <taxon>Alphaproteobacteria</taxon>
        <taxon>Sphingomonadales</taxon>
        <taxon>Sphingomonadaceae</taxon>
        <taxon>Sphingomonas</taxon>
    </lineage>
</organism>
<dbReference type="GO" id="GO:0003677">
    <property type="term" value="F:DNA binding"/>
    <property type="evidence" value="ECO:0007669"/>
    <property type="project" value="InterPro"/>
</dbReference>
<accession>A0A7V8U7J5</accession>
<dbReference type="InterPro" id="IPR001387">
    <property type="entry name" value="Cro/C1-type_HTH"/>
</dbReference>
<comment type="caution">
    <text evidence="2">The sequence shown here is derived from an EMBL/GenBank/DDBJ whole genome shotgun (WGS) entry which is preliminary data.</text>
</comment>
<dbReference type="Proteomes" id="UP000589292">
    <property type="component" value="Unassembled WGS sequence"/>
</dbReference>
<dbReference type="SUPFAM" id="SSF47413">
    <property type="entry name" value="lambda repressor-like DNA-binding domains"/>
    <property type="match status" value="1"/>
</dbReference>
<gene>
    <name evidence="2" type="ORF">FG486_01805</name>
</gene>
<protein>
    <submittedName>
        <fullName evidence="2">Helix-turn-helix transcriptional regulator</fullName>
    </submittedName>
</protein>
<proteinExistence type="predicted"/>
<evidence type="ECO:0000259" key="1">
    <source>
        <dbReference type="PROSITE" id="PS50943"/>
    </source>
</evidence>
<sequence>MMGSEPQHFTAPDGTRMVVLTAAEFERLRELAEDAEDVIAATLQLERMRQGEQGVPGEVVGVMLNDGLSPVAAWRKFRGLSQADLAAKAGCSQVWLSKIESGAARGTAKLRRAIAKALDAPLWSIEDD</sequence>
<dbReference type="Gene3D" id="1.10.260.40">
    <property type="entry name" value="lambda repressor-like DNA-binding domains"/>
    <property type="match status" value="1"/>
</dbReference>
<dbReference type="CDD" id="cd00093">
    <property type="entry name" value="HTH_XRE"/>
    <property type="match status" value="1"/>
</dbReference>
<name>A0A7V8U7J5_9SPHN</name>
<dbReference type="EMBL" id="VDES01000001">
    <property type="protein sequence ID" value="MBA1373058.1"/>
    <property type="molecule type" value="Genomic_DNA"/>
</dbReference>
<keyword evidence="3" id="KW-1185">Reference proteome</keyword>
<dbReference type="PROSITE" id="PS50943">
    <property type="entry name" value="HTH_CROC1"/>
    <property type="match status" value="1"/>
</dbReference>
<dbReference type="SMART" id="SM00530">
    <property type="entry name" value="HTH_XRE"/>
    <property type="match status" value="1"/>
</dbReference>
<evidence type="ECO:0000313" key="3">
    <source>
        <dbReference type="Proteomes" id="UP000589292"/>
    </source>
</evidence>
<reference evidence="2 3" key="1">
    <citation type="journal article" date="1994" name="Int. J. Syst. Bacteriol.">
        <title>Phylogenetic positions of novel aerobic, bacteriochlorophyll a-containing bacteria and description of Roseococcus thiosulfatophilus gen. nov., sp. nov., Erythromicrobium ramosum gen. nov., sp. nov., and Erythrobacter litoralis sp. nov.</title>
        <authorList>
            <person name="Yurkov V."/>
            <person name="Stackebrandt E."/>
            <person name="Holmes A."/>
            <person name="Fuerst J.A."/>
            <person name="Hugenholtz P."/>
            <person name="Golecki J."/>
            <person name="Gad'on N."/>
            <person name="Gorlenko V.M."/>
            <person name="Kompantseva E.I."/>
            <person name="Drews G."/>
        </authorList>
    </citation>
    <scope>NUCLEOTIDE SEQUENCE [LARGE SCALE GENOMIC DNA]</scope>
    <source>
        <strain evidence="2 3">KR-99</strain>
    </source>
</reference>
<dbReference type="Pfam" id="PF13560">
    <property type="entry name" value="HTH_31"/>
    <property type="match status" value="1"/>
</dbReference>
<evidence type="ECO:0000313" key="2">
    <source>
        <dbReference type="EMBL" id="MBA1373058.1"/>
    </source>
</evidence>
<dbReference type="RefSeq" id="WP_181266218.1">
    <property type="nucleotide sequence ID" value="NZ_VDES01000001.1"/>
</dbReference>
<feature type="domain" description="HTH cro/C1-type" evidence="1">
    <location>
        <begin position="71"/>
        <end position="125"/>
    </location>
</feature>
<dbReference type="InterPro" id="IPR010982">
    <property type="entry name" value="Lambda_DNA-bd_dom_sf"/>
</dbReference>
<dbReference type="AlphaFoldDB" id="A0A7V8U7J5"/>